<dbReference type="STRING" id="342108.amb0124"/>
<dbReference type="KEGG" id="mag:amb0124"/>
<dbReference type="HOGENOM" id="CLU_090940_3_0_5"/>
<evidence type="ECO:0000256" key="1">
    <source>
        <dbReference type="ARBA" id="ARBA00001298"/>
    </source>
</evidence>
<organism evidence="8 9">
    <name type="scientific">Paramagnetospirillum magneticum (strain ATCC 700264 / AMB-1)</name>
    <name type="common">Magnetospirillum magneticum</name>
    <dbReference type="NCBI Taxonomy" id="342108"/>
    <lineage>
        <taxon>Bacteria</taxon>
        <taxon>Pseudomonadati</taxon>
        <taxon>Pseudomonadota</taxon>
        <taxon>Alphaproteobacteria</taxon>
        <taxon>Rhodospirillales</taxon>
        <taxon>Magnetospirillaceae</taxon>
        <taxon>Paramagnetospirillum</taxon>
    </lineage>
</organism>
<gene>
    <name evidence="8" type="ordered locus">amb0124</name>
</gene>
<dbReference type="SUPFAM" id="SSF51182">
    <property type="entry name" value="RmlC-like cupins"/>
    <property type="match status" value="1"/>
</dbReference>
<evidence type="ECO:0000256" key="3">
    <source>
        <dbReference type="ARBA" id="ARBA00012098"/>
    </source>
</evidence>
<dbReference type="PANTHER" id="PTHR21047:SF2">
    <property type="entry name" value="THYMIDINE DIPHOSPHO-4-KETO-RHAMNOSE 3,5-EPIMERASE"/>
    <property type="match status" value="1"/>
</dbReference>
<name>Q2WB47_PARM1</name>
<protein>
    <recommendedName>
        <fullName evidence="4">dTDP-4-dehydrorhamnose 3,5-epimerase</fullName>
        <ecNumber evidence="3">5.1.3.13</ecNumber>
    </recommendedName>
    <alternativeName>
        <fullName evidence="6">Thymidine diphospho-4-keto-rhamnose 3,5-epimerase</fullName>
    </alternativeName>
    <alternativeName>
        <fullName evidence="5">dTDP-4-keto-6-deoxyglucose 3,5-epimerase</fullName>
    </alternativeName>
    <alternativeName>
        <fullName evidence="7">dTDP-6-deoxy-D-xylo-4-hexulose 3,5-epimerase</fullName>
    </alternativeName>
</protein>
<reference evidence="8 9" key="1">
    <citation type="journal article" date="2005" name="DNA Res.">
        <title>Complete genome sequence of the facultative anaerobic magnetotactic bacterium Magnetospirillum sp. strain AMB-1.</title>
        <authorList>
            <person name="Matsunaga T."/>
            <person name="Okamura Y."/>
            <person name="Fukuda Y."/>
            <person name="Wahyudi A.T."/>
            <person name="Murase Y."/>
            <person name="Takeyama H."/>
        </authorList>
    </citation>
    <scope>NUCLEOTIDE SEQUENCE [LARGE SCALE GENOMIC DNA]</scope>
    <source>
        <strain evidence="9">ATCC 700264 / AMB-1</strain>
    </source>
</reference>
<evidence type="ECO:0000313" key="9">
    <source>
        <dbReference type="Proteomes" id="UP000007058"/>
    </source>
</evidence>
<dbReference type="InterPro" id="IPR000888">
    <property type="entry name" value="RmlC-like"/>
</dbReference>
<dbReference type="InterPro" id="IPR011051">
    <property type="entry name" value="RmlC_Cupin_sf"/>
</dbReference>
<evidence type="ECO:0000256" key="2">
    <source>
        <dbReference type="ARBA" id="ARBA00001997"/>
    </source>
</evidence>
<dbReference type="AlphaFoldDB" id="Q2WB47"/>
<keyword evidence="9" id="KW-1185">Reference proteome</keyword>
<dbReference type="GO" id="GO:0005829">
    <property type="term" value="C:cytosol"/>
    <property type="evidence" value="ECO:0007669"/>
    <property type="project" value="TreeGrafter"/>
</dbReference>
<comment type="function">
    <text evidence="2">Catalyzes the epimerization of the C3' and C5'positions of dTDP-6-deoxy-D-xylo-4-hexulose, forming dTDP-6-deoxy-L-lyxo-4-hexulose.</text>
</comment>
<sequence>MGSGDSPIRSPQDKEVPMSSKIHGLNIIPLRKIPDERGTIMHMLRADAPHFDKFGEVYFATAYPGVIKAWHLHTKQAQNYCCIQGMIKLVCYDDRADSPTKGVLQEIVMGDLNYVLVQIPPLLINGWKCIGTQTALLANCADMPHDPTEMKRIDPFDPAIPYDWALKHG</sequence>
<dbReference type="EMBL" id="AP007255">
    <property type="protein sequence ID" value="BAE48928.1"/>
    <property type="molecule type" value="Genomic_DNA"/>
</dbReference>
<evidence type="ECO:0000256" key="4">
    <source>
        <dbReference type="ARBA" id="ARBA00019595"/>
    </source>
</evidence>
<dbReference type="Proteomes" id="UP000007058">
    <property type="component" value="Chromosome"/>
</dbReference>
<evidence type="ECO:0000256" key="7">
    <source>
        <dbReference type="ARBA" id="ARBA00033311"/>
    </source>
</evidence>
<dbReference type="GO" id="GO:0000271">
    <property type="term" value="P:polysaccharide biosynthetic process"/>
    <property type="evidence" value="ECO:0007669"/>
    <property type="project" value="TreeGrafter"/>
</dbReference>
<dbReference type="EC" id="5.1.3.13" evidence="3"/>
<dbReference type="InterPro" id="IPR014710">
    <property type="entry name" value="RmlC-like_jellyroll"/>
</dbReference>
<comment type="catalytic activity">
    <reaction evidence="1">
        <text>dTDP-4-dehydro-6-deoxy-alpha-D-glucose = dTDP-4-dehydro-beta-L-rhamnose</text>
        <dbReference type="Rhea" id="RHEA:16969"/>
        <dbReference type="ChEBI" id="CHEBI:57649"/>
        <dbReference type="ChEBI" id="CHEBI:62830"/>
        <dbReference type="EC" id="5.1.3.13"/>
    </reaction>
</comment>
<proteinExistence type="predicted"/>
<evidence type="ECO:0000256" key="6">
    <source>
        <dbReference type="ARBA" id="ARBA00031424"/>
    </source>
</evidence>
<accession>Q2WB47</accession>
<dbReference type="Gene3D" id="2.60.120.10">
    <property type="entry name" value="Jelly Rolls"/>
    <property type="match status" value="1"/>
</dbReference>
<evidence type="ECO:0000256" key="5">
    <source>
        <dbReference type="ARBA" id="ARBA00029758"/>
    </source>
</evidence>
<dbReference type="Pfam" id="PF00908">
    <property type="entry name" value="dTDP_sugar_isom"/>
    <property type="match status" value="1"/>
</dbReference>
<evidence type="ECO:0000313" key="8">
    <source>
        <dbReference type="EMBL" id="BAE48928.1"/>
    </source>
</evidence>
<dbReference type="PANTHER" id="PTHR21047">
    <property type="entry name" value="DTDP-6-DEOXY-D-GLUCOSE-3,5 EPIMERASE"/>
    <property type="match status" value="1"/>
</dbReference>
<dbReference type="GO" id="GO:0008830">
    <property type="term" value="F:dTDP-4-dehydrorhamnose 3,5-epimerase activity"/>
    <property type="evidence" value="ECO:0007669"/>
    <property type="project" value="UniProtKB-EC"/>
</dbReference>